<feature type="signal peptide" evidence="2">
    <location>
        <begin position="1"/>
        <end position="16"/>
    </location>
</feature>
<sequence>MLLALSHTLLLAVSHALSLAVPLAPSSCRLSLRRHCTMTIDSSVEPFTDVLKRYQSVQAHYLPPTADKAFVEHFFEKCVTGVRSDPSTPPSSILKRQSALIPATSQRF</sequence>
<evidence type="ECO:0000256" key="1">
    <source>
        <dbReference type="SAM" id="MobiDB-lite"/>
    </source>
</evidence>
<keyword evidence="2" id="KW-0732">Signal</keyword>
<dbReference type="AlphaFoldDB" id="A0A9P6N5R0"/>
<feature type="chain" id="PRO_5040301938" evidence="2">
    <location>
        <begin position="17"/>
        <end position="108"/>
    </location>
</feature>
<organism evidence="3 4">
    <name type="scientific">Cronartium quercuum f. sp. fusiforme G11</name>
    <dbReference type="NCBI Taxonomy" id="708437"/>
    <lineage>
        <taxon>Eukaryota</taxon>
        <taxon>Fungi</taxon>
        <taxon>Dikarya</taxon>
        <taxon>Basidiomycota</taxon>
        <taxon>Pucciniomycotina</taxon>
        <taxon>Pucciniomycetes</taxon>
        <taxon>Pucciniales</taxon>
        <taxon>Coleosporiaceae</taxon>
        <taxon>Cronartium</taxon>
    </lineage>
</organism>
<evidence type="ECO:0000313" key="4">
    <source>
        <dbReference type="Proteomes" id="UP000886653"/>
    </source>
</evidence>
<reference evidence="3" key="1">
    <citation type="submission" date="2013-11" db="EMBL/GenBank/DDBJ databases">
        <title>Genome sequence of the fusiform rust pathogen reveals effectors for host alternation and coevolution with pine.</title>
        <authorList>
            <consortium name="DOE Joint Genome Institute"/>
            <person name="Smith K."/>
            <person name="Pendleton A."/>
            <person name="Kubisiak T."/>
            <person name="Anderson C."/>
            <person name="Salamov A."/>
            <person name="Aerts A."/>
            <person name="Riley R."/>
            <person name="Clum A."/>
            <person name="Lindquist E."/>
            <person name="Ence D."/>
            <person name="Campbell M."/>
            <person name="Kronenberg Z."/>
            <person name="Feau N."/>
            <person name="Dhillon B."/>
            <person name="Hamelin R."/>
            <person name="Burleigh J."/>
            <person name="Smith J."/>
            <person name="Yandell M."/>
            <person name="Nelson C."/>
            <person name="Grigoriev I."/>
            <person name="Davis J."/>
        </authorList>
    </citation>
    <scope>NUCLEOTIDE SEQUENCE</scope>
    <source>
        <strain evidence="3">G11</strain>
    </source>
</reference>
<feature type="region of interest" description="Disordered" evidence="1">
    <location>
        <begin position="82"/>
        <end position="108"/>
    </location>
</feature>
<gene>
    <name evidence="3" type="ORF">CROQUDRAFT_100984</name>
</gene>
<comment type="caution">
    <text evidence="3">The sequence shown here is derived from an EMBL/GenBank/DDBJ whole genome shotgun (WGS) entry which is preliminary data.</text>
</comment>
<evidence type="ECO:0000256" key="2">
    <source>
        <dbReference type="SAM" id="SignalP"/>
    </source>
</evidence>
<proteinExistence type="predicted"/>
<accession>A0A9P6N5R0</accession>
<evidence type="ECO:0000313" key="3">
    <source>
        <dbReference type="EMBL" id="KAG0139841.1"/>
    </source>
</evidence>
<keyword evidence="4" id="KW-1185">Reference proteome</keyword>
<dbReference type="EMBL" id="MU167515">
    <property type="protein sequence ID" value="KAG0139841.1"/>
    <property type="molecule type" value="Genomic_DNA"/>
</dbReference>
<protein>
    <submittedName>
        <fullName evidence="3">Uncharacterized protein</fullName>
    </submittedName>
</protein>
<name>A0A9P6N5R0_9BASI</name>
<dbReference type="Proteomes" id="UP000886653">
    <property type="component" value="Unassembled WGS sequence"/>
</dbReference>